<sequence length="250" mass="28875">MSYNKPPFNKPYIEDSSKRVRVLYGGKFVVDTYQPKLVWEKPFYPTYFFSTSDLPSSLLRKSEQARPEEGTTVYDLVVGDHVAKEAVTEFTGQGPHKELGGLLKLNFASADAWFEEDERIYGHPKDPYKRVDALRASRHVRVELHGVEVANTHRPLFLYETGLRRRTYIPLVDVRVDLLAPSDTTSVCPYKGWANYYNVHLPSGEVYKDVVWYYRTPNAECIKVMGLVAFYDEKMDVWIDGEKEGFEALR</sequence>
<dbReference type="EMBL" id="KN819352">
    <property type="protein sequence ID" value="KIJ13432.1"/>
    <property type="molecule type" value="Genomic_DNA"/>
</dbReference>
<proteinExistence type="predicted"/>
<reference evidence="3" key="2">
    <citation type="submission" date="2015-01" db="EMBL/GenBank/DDBJ databases">
        <title>Evolutionary Origins and Diversification of the Mycorrhizal Mutualists.</title>
        <authorList>
            <consortium name="DOE Joint Genome Institute"/>
            <consortium name="Mycorrhizal Genomics Consortium"/>
            <person name="Kohler A."/>
            <person name="Kuo A."/>
            <person name="Nagy L.G."/>
            <person name="Floudas D."/>
            <person name="Copeland A."/>
            <person name="Barry K.W."/>
            <person name="Cichocki N."/>
            <person name="Veneault-Fourrey C."/>
            <person name="LaButti K."/>
            <person name="Lindquist E.A."/>
            <person name="Lipzen A."/>
            <person name="Lundell T."/>
            <person name="Morin E."/>
            <person name="Murat C."/>
            <person name="Riley R."/>
            <person name="Ohm R."/>
            <person name="Sun H."/>
            <person name="Tunlid A."/>
            <person name="Henrissat B."/>
            <person name="Grigoriev I.V."/>
            <person name="Hibbett D.S."/>
            <person name="Martin F."/>
        </authorList>
    </citation>
    <scope>NUCLEOTIDE SEQUENCE [LARGE SCALE GENOMIC DNA]</scope>
    <source>
        <strain evidence="3">ATCC 200175</strain>
    </source>
</reference>
<dbReference type="InterPro" id="IPR038694">
    <property type="entry name" value="DUF427_sf"/>
</dbReference>
<feature type="domain" description="DUF427" evidence="1">
    <location>
        <begin position="20"/>
        <end position="91"/>
    </location>
</feature>
<dbReference type="AlphaFoldDB" id="A0A0C9U116"/>
<reference evidence="2 3" key="1">
    <citation type="submission" date="2014-06" db="EMBL/GenBank/DDBJ databases">
        <authorList>
            <consortium name="DOE Joint Genome Institute"/>
            <person name="Kuo A."/>
            <person name="Kohler A."/>
            <person name="Nagy L.G."/>
            <person name="Floudas D."/>
            <person name="Copeland A."/>
            <person name="Barry K.W."/>
            <person name="Cichocki N."/>
            <person name="Veneault-Fourrey C."/>
            <person name="LaButti K."/>
            <person name="Lindquist E.A."/>
            <person name="Lipzen A."/>
            <person name="Lundell T."/>
            <person name="Morin E."/>
            <person name="Murat C."/>
            <person name="Sun H."/>
            <person name="Tunlid A."/>
            <person name="Henrissat B."/>
            <person name="Grigoriev I.V."/>
            <person name="Hibbett D.S."/>
            <person name="Martin F."/>
            <person name="Nordberg H.P."/>
            <person name="Cantor M.N."/>
            <person name="Hua S.X."/>
        </authorList>
    </citation>
    <scope>NUCLEOTIDE SEQUENCE [LARGE SCALE GENOMIC DNA]</scope>
    <source>
        <strain evidence="2 3">ATCC 200175</strain>
    </source>
</reference>
<accession>A0A0C9U116</accession>
<name>A0A0C9U116_PAXIN</name>
<keyword evidence="3" id="KW-1185">Reference proteome</keyword>
<dbReference type="HOGENOM" id="CLU_059611_1_1_1"/>
<gene>
    <name evidence="2" type="ORF">PAXINDRAFT_81157</name>
</gene>
<dbReference type="Proteomes" id="UP000053647">
    <property type="component" value="Unassembled WGS sequence"/>
</dbReference>
<dbReference type="PANTHER" id="PTHR34310">
    <property type="entry name" value="DUF427 DOMAIN PROTEIN (AFU_ORTHOLOGUE AFUA_3G02220)"/>
    <property type="match status" value="1"/>
</dbReference>
<evidence type="ECO:0000259" key="1">
    <source>
        <dbReference type="Pfam" id="PF04248"/>
    </source>
</evidence>
<evidence type="ECO:0000313" key="2">
    <source>
        <dbReference type="EMBL" id="KIJ13432.1"/>
    </source>
</evidence>
<protein>
    <recommendedName>
        <fullName evidence="1">DUF427 domain-containing protein</fullName>
    </recommendedName>
</protein>
<dbReference type="Pfam" id="PF04248">
    <property type="entry name" value="NTP_transf_9"/>
    <property type="match status" value="2"/>
</dbReference>
<feature type="domain" description="DUF427" evidence="1">
    <location>
        <begin position="140"/>
        <end position="233"/>
    </location>
</feature>
<dbReference type="InterPro" id="IPR007361">
    <property type="entry name" value="DUF427"/>
</dbReference>
<dbReference type="Gene3D" id="2.170.150.40">
    <property type="entry name" value="Domain of unknown function (DUF427)"/>
    <property type="match status" value="2"/>
</dbReference>
<dbReference type="PANTHER" id="PTHR34310:SF9">
    <property type="entry name" value="BLR5716 PROTEIN"/>
    <property type="match status" value="1"/>
</dbReference>
<evidence type="ECO:0000313" key="3">
    <source>
        <dbReference type="Proteomes" id="UP000053647"/>
    </source>
</evidence>
<organism evidence="2 3">
    <name type="scientific">Paxillus involutus ATCC 200175</name>
    <dbReference type="NCBI Taxonomy" id="664439"/>
    <lineage>
        <taxon>Eukaryota</taxon>
        <taxon>Fungi</taxon>
        <taxon>Dikarya</taxon>
        <taxon>Basidiomycota</taxon>
        <taxon>Agaricomycotina</taxon>
        <taxon>Agaricomycetes</taxon>
        <taxon>Agaricomycetidae</taxon>
        <taxon>Boletales</taxon>
        <taxon>Paxilineae</taxon>
        <taxon>Paxillaceae</taxon>
        <taxon>Paxillus</taxon>
    </lineage>
</organism>
<dbReference type="OrthoDB" id="18996at2759"/>